<dbReference type="GO" id="GO:0005975">
    <property type="term" value="P:carbohydrate metabolic process"/>
    <property type="evidence" value="ECO:0007669"/>
    <property type="project" value="TreeGrafter"/>
</dbReference>
<evidence type="ECO:0000256" key="2">
    <source>
        <dbReference type="ARBA" id="ARBA00010566"/>
    </source>
</evidence>
<dbReference type="Proteomes" id="UP000199413">
    <property type="component" value="Unassembled WGS sequence"/>
</dbReference>
<gene>
    <name evidence="6" type="ORF">GA0070624_3325</name>
</gene>
<dbReference type="InterPro" id="IPR002020">
    <property type="entry name" value="Citrate_synthase"/>
</dbReference>
<dbReference type="GO" id="GO:0005829">
    <property type="term" value="C:cytosol"/>
    <property type="evidence" value="ECO:0007669"/>
    <property type="project" value="TreeGrafter"/>
</dbReference>
<protein>
    <recommendedName>
        <fullName evidence="3">citrate synthase (unknown stereospecificity)</fullName>
        <ecNumber evidence="3">2.3.3.16</ecNumber>
    </recommendedName>
</protein>
<dbReference type="CDD" id="cd06100">
    <property type="entry name" value="CCL_ACL-C"/>
    <property type="match status" value="1"/>
</dbReference>
<dbReference type="PANTHER" id="PTHR11739:SF4">
    <property type="entry name" value="CITRATE SYNTHASE, PEROXISOMAL"/>
    <property type="match status" value="1"/>
</dbReference>
<dbReference type="Gene3D" id="1.10.230.10">
    <property type="entry name" value="Cytochrome P450-Terp, domain 2"/>
    <property type="match status" value="1"/>
</dbReference>
<dbReference type="Pfam" id="PF00285">
    <property type="entry name" value="Citrate_synt"/>
    <property type="match status" value="1"/>
</dbReference>
<evidence type="ECO:0000256" key="5">
    <source>
        <dbReference type="RuleBase" id="RU003406"/>
    </source>
</evidence>
<evidence type="ECO:0000256" key="4">
    <source>
        <dbReference type="ARBA" id="ARBA00022679"/>
    </source>
</evidence>
<dbReference type="EMBL" id="FMHV01000002">
    <property type="protein sequence ID" value="SCL26542.1"/>
    <property type="molecule type" value="Genomic_DNA"/>
</dbReference>
<dbReference type="AlphaFoldDB" id="A0A1C6SB86"/>
<dbReference type="PROSITE" id="PS00480">
    <property type="entry name" value="CITRATE_SYNTHASE"/>
    <property type="match status" value="1"/>
</dbReference>
<dbReference type="InterPro" id="IPR019810">
    <property type="entry name" value="Citrate_synthase_AS"/>
</dbReference>
<keyword evidence="4 5" id="KW-0808">Transferase</keyword>
<evidence type="ECO:0000256" key="1">
    <source>
        <dbReference type="ARBA" id="ARBA00005163"/>
    </source>
</evidence>
<dbReference type="RefSeq" id="WP_218105166.1">
    <property type="nucleotide sequence ID" value="NZ_FMHV01000002.1"/>
</dbReference>
<reference evidence="7" key="1">
    <citation type="submission" date="2016-06" db="EMBL/GenBank/DDBJ databases">
        <authorList>
            <person name="Varghese N."/>
            <person name="Submissions Spin"/>
        </authorList>
    </citation>
    <scope>NUCLEOTIDE SEQUENCE [LARGE SCALE GENOMIC DNA]</scope>
    <source>
        <strain evidence="7">DSM 45431</strain>
    </source>
</reference>
<dbReference type="SUPFAM" id="SSF48256">
    <property type="entry name" value="Citrate synthase"/>
    <property type="match status" value="1"/>
</dbReference>
<proteinExistence type="inferred from homology"/>
<dbReference type="GO" id="GO:0036440">
    <property type="term" value="F:citrate synthase activity"/>
    <property type="evidence" value="ECO:0007669"/>
    <property type="project" value="UniProtKB-EC"/>
</dbReference>
<dbReference type="InterPro" id="IPR016143">
    <property type="entry name" value="Citrate_synth-like_sm_a-sub"/>
</dbReference>
<name>A0A1C6SB86_9ACTN</name>
<accession>A0A1C6SB86</accession>
<dbReference type="GO" id="GO:0006099">
    <property type="term" value="P:tricarboxylic acid cycle"/>
    <property type="evidence" value="ECO:0007669"/>
    <property type="project" value="UniProtKB-UniPathway"/>
</dbReference>
<comment type="similarity">
    <text evidence="2 5">Belongs to the citrate synthase family.</text>
</comment>
<evidence type="ECO:0000256" key="3">
    <source>
        <dbReference type="ARBA" id="ARBA00012972"/>
    </source>
</evidence>
<sequence>MASKAMRTGISRVSPDRVVVRGFDLSSELIGSTSAAEYFYILLTGARPSPVQVQMLDACIVALAEHGLVPSVQAARMTYASGPEALQGAVAAGLLGCGSVILGSSEDTAKVLRQIVEDAERSGQTPDNVALKIVGELRQGGRHVPGVGHPVHRESDPRAEALLALVDRLGAKGPHVEAVNALVAAVEHVYGKRLALNVSGAIPAVLLDVDFPLEAMKGVPLIGRTMSLVAHLLEERTEPIGFGLAAAAEQAIEHVQPVRRS</sequence>
<comment type="pathway">
    <text evidence="1">Carbohydrate metabolism; tricarboxylic acid cycle.</text>
</comment>
<dbReference type="Gene3D" id="1.10.580.10">
    <property type="entry name" value="Citrate Synthase, domain 1"/>
    <property type="match status" value="1"/>
</dbReference>
<dbReference type="PANTHER" id="PTHR11739">
    <property type="entry name" value="CITRATE SYNTHASE"/>
    <property type="match status" value="1"/>
</dbReference>
<dbReference type="STRING" id="568872.GA0070624_3325"/>
<dbReference type="EC" id="2.3.3.16" evidence="3"/>
<evidence type="ECO:0000313" key="6">
    <source>
        <dbReference type="EMBL" id="SCL26542.1"/>
    </source>
</evidence>
<dbReference type="NCBIfam" id="NF004868">
    <property type="entry name" value="PRK06224.1-5"/>
    <property type="match status" value="1"/>
</dbReference>
<dbReference type="InterPro" id="IPR036969">
    <property type="entry name" value="Citrate_synthase_sf"/>
</dbReference>
<organism evidence="6 7">
    <name type="scientific">Micromonospora rhizosphaerae</name>
    <dbReference type="NCBI Taxonomy" id="568872"/>
    <lineage>
        <taxon>Bacteria</taxon>
        <taxon>Bacillati</taxon>
        <taxon>Actinomycetota</taxon>
        <taxon>Actinomycetes</taxon>
        <taxon>Micromonosporales</taxon>
        <taxon>Micromonosporaceae</taxon>
        <taxon>Micromonospora</taxon>
    </lineage>
</organism>
<dbReference type="UniPathway" id="UPA00223"/>
<keyword evidence="7" id="KW-1185">Reference proteome</keyword>
<evidence type="ECO:0000313" key="7">
    <source>
        <dbReference type="Proteomes" id="UP000199413"/>
    </source>
</evidence>
<dbReference type="InterPro" id="IPR016142">
    <property type="entry name" value="Citrate_synth-like_lrg_a-sub"/>
</dbReference>